<reference evidence="2 3" key="1">
    <citation type="submission" date="2015-09" db="EMBL/GenBank/DDBJ databases">
        <title>Sorangium comparison.</title>
        <authorList>
            <person name="Zaburannyi N."/>
            <person name="Bunk B."/>
            <person name="Overmann J."/>
            <person name="Mueller R."/>
        </authorList>
    </citation>
    <scope>NUCLEOTIDE SEQUENCE [LARGE SCALE GENOMIC DNA]</scope>
    <source>
        <strain evidence="2 3">So ce26</strain>
    </source>
</reference>
<feature type="domain" description="Carrier" evidence="1">
    <location>
        <begin position="1"/>
        <end position="79"/>
    </location>
</feature>
<dbReference type="InterPro" id="IPR009081">
    <property type="entry name" value="PP-bd_ACP"/>
</dbReference>
<sequence length="81" mass="8724">MTREEIFALLKQHIVRVIPGVTQDRISLGVTLKDLGADSVDRADIATSLSDELGISIPLVELGKVRDIGGLVDLVYRAHSG</sequence>
<proteinExistence type="predicted"/>
<protein>
    <recommendedName>
        <fullName evidence="1">Carrier domain-containing protein</fullName>
    </recommendedName>
</protein>
<dbReference type="SUPFAM" id="SSF47336">
    <property type="entry name" value="ACP-like"/>
    <property type="match status" value="1"/>
</dbReference>
<organism evidence="2 3">
    <name type="scientific">Sorangium cellulosum</name>
    <name type="common">Polyangium cellulosum</name>
    <dbReference type="NCBI Taxonomy" id="56"/>
    <lineage>
        <taxon>Bacteria</taxon>
        <taxon>Pseudomonadati</taxon>
        <taxon>Myxococcota</taxon>
        <taxon>Polyangia</taxon>
        <taxon>Polyangiales</taxon>
        <taxon>Polyangiaceae</taxon>
        <taxon>Sorangium</taxon>
    </lineage>
</organism>
<dbReference type="Pfam" id="PF00550">
    <property type="entry name" value="PP-binding"/>
    <property type="match status" value="1"/>
</dbReference>
<evidence type="ECO:0000313" key="3">
    <source>
        <dbReference type="Proteomes" id="UP000238348"/>
    </source>
</evidence>
<dbReference type="EMBL" id="CP012673">
    <property type="protein sequence ID" value="AUX43592.1"/>
    <property type="molecule type" value="Genomic_DNA"/>
</dbReference>
<evidence type="ECO:0000313" key="2">
    <source>
        <dbReference type="EMBL" id="AUX43592.1"/>
    </source>
</evidence>
<dbReference type="Proteomes" id="UP000238348">
    <property type="component" value="Chromosome"/>
</dbReference>
<dbReference type="RefSeq" id="WP_104982251.1">
    <property type="nucleotide sequence ID" value="NZ_CP012673.1"/>
</dbReference>
<dbReference type="InterPro" id="IPR036736">
    <property type="entry name" value="ACP-like_sf"/>
</dbReference>
<name>A0A2L0EWC7_SORCE</name>
<accession>A0A2L0EWC7</accession>
<gene>
    <name evidence="2" type="ORF">SOCE26_050420</name>
</gene>
<dbReference type="OrthoDB" id="487863at2"/>
<dbReference type="AlphaFoldDB" id="A0A2L0EWC7"/>
<dbReference type="PROSITE" id="PS50075">
    <property type="entry name" value="CARRIER"/>
    <property type="match status" value="1"/>
</dbReference>
<dbReference type="Gene3D" id="1.10.1200.10">
    <property type="entry name" value="ACP-like"/>
    <property type="match status" value="1"/>
</dbReference>
<evidence type="ECO:0000259" key="1">
    <source>
        <dbReference type="PROSITE" id="PS50075"/>
    </source>
</evidence>